<accession>A0AA43QMK9</accession>
<dbReference type="InterPro" id="IPR050849">
    <property type="entry name" value="HAD-like_hydrolase_phosphatase"/>
</dbReference>
<reference evidence="1" key="1">
    <citation type="journal article" date="2023" name="Genome Biol. Evol.">
        <title>First Whole Genome Sequence and Flow Cytometry Genome Size Data for the Lichen-Forming Fungus Ramalina farinacea (Ascomycota).</title>
        <authorList>
            <person name="Llewellyn T."/>
            <person name="Mian S."/>
            <person name="Hill R."/>
            <person name="Leitch I.J."/>
            <person name="Gaya E."/>
        </authorList>
    </citation>
    <scope>NUCLEOTIDE SEQUENCE</scope>
    <source>
        <strain evidence="1">LIQ254RAFAR</strain>
    </source>
</reference>
<evidence type="ECO:0000313" key="2">
    <source>
        <dbReference type="Proteomes" id="UP001161017"/>
    </source>
</evidence>
<dbReference type="Gene3D" id="3.40.50.1000">
    <property type="entry name" value="HAD superfamily/HAD-like"/>
    <property type="match status" value="1"/>
</dbReference>
<dbReference type="InterPro" id="IPR023214">
    <property type="entry name" value="HAD_sf"/>
</dbReference>
<proteinExistence type="predicted"/>
<dbReference type="AlphaFoldDB" id="A0AA43QMK9"/>
<dbReference type="SUPFAM" id="SSF56784">
    <property type="entry name" value="HAD-like"/>
    <property type="match status" value="1"/>
</dbReference>
<evidence type="ECO:0008006" key="3">
    <source>
        <dbReference type="Google" id="ProtNLM"/>
    </source>
</evidence>
<comment type="caution">
    <text evidence="1">The sequence shown here is derived from an EMBL/GenBank/DDBJ whole genome shotgun (WGS) entry which is preliminary data.</text>
</comment>
<gene>
    <name evidence="1" type="ORF">OHK93_006303</name>
</gene>
<dbReference type="Proteomes" id="UP001161017">
    <property type="component" value="Unassembled WGS sequence"/>
</dbReference>
<sequence>MQPTHATLLFLDWDSTLTTASTLPFIASALTYPETPPAWGELGRAYGEDMARYQGDKGERGERGGWEREKGILDSTKPIEAASLSRVASSGIFAGVTRSTLQNLAHRCITDHAVTMRPGWKDLMEHTQASWLAHRTGEVHIISVGWSEIFIQACLEVAGGGKGMVEEGGEGFVGVLANEVDGSGDGGVIAGSGGEGLMLTSGDKERVVRLLEKSYREQWKGSSVRVVSVYVGDSVTDLGGLMACDVGVCVREGEGRESGEQRELREMLERIGVEVRWIGEMKAEDLEGLEKRRMDDEEKKFMWWAKGLEEVVESPLYDNGSK</sequence>
<evidence type="ECO:0000313" key="1">
    <source>
        <dbReference type="EMBL" id="MDI1487040.1"/>
    </source>
</evidence>
<dbReference type="PANTHER" id="PTHR28181:SF1">
    <property type="entry name" value="COLD TOLERANCE PROTEIN 1"/>
    <property type="match status" value="1"/>
</dbReference>
<protein>
    <recommendedName>
        <fullName evidence="3">HAD-like protein</fullName>
    </recommendedName>
</protein>
<organism evidence="1 2">
    <name type="scientific">Ramalina farinacea</name>
    <dbReference type="NCBI Taxonomy" id="258253"/>
    <lineage>
        <taxon>Eukaryota</taxon>
        <taxon>Fungi</taxon>
        <taxon>Dikarya</taxon>
        <taxon>Ascomycota</taxon>
        <taxon>Pezizomycotina</taxon>
        <taxon>Lecanoromycetes</taxon>
        <taxon>OSLEUM clade</taxon>
        <taxon>Lecanoromycetidae</taxon>
        <taxon>Lecanorales</taxon>
        <taxon>Lecanorineae</taxon>
        <taxon>Ramalinaceae</taxon>
        <taxon>Ramalina</taxon>
    </lineage>
</organism>
<name>A0AA43QMK9_9LECA</name>
<dbReference type="PANTHER" id="PTHR28181">
    <property type="entry name" value="UPF0655 PROTEIN YCR015C"/>
    <property type="match status" value="1"/>
</dbReference>
<dbReference type="InterPro" id="IPR036412">
    <property type="entry name" value="HAD-like_sf"/>
</dbReference>
<keyword evidence="2" id="KW-1185">Reference proteome</keyword>
<dbReference type="EMBL" id="JAPUFD010000004">
    <property type="protein sequence ID" value="MDI1487040.1"/>
    <property type="molecule type" value="Genomic_DNA"/>
</dbReference>